<dbReference type="PANTHER" id="PTHR47027:SF20">
    <property type="entry name" value="REVERSE TRANSCRIPTASE-LIKE PROTEIN WITH RNA-DIRECTED DNA POLYMERASE DOMAIN"/>
    <property type="match status" value="1"/>
</dbReference>
<dbReference type="PANTHER" id="PTHR47027">
    <property type="entry name" value="REVERSE TRANSCRIPTASE DOMAIN-CONTAINING PROTEIN"/>
    <property type="match status" value="1"/>
</dbReference>
<dbReference type="EMBL" id="CADEBC010000045">
    <property type="protein sequence ID" value="CAB3220155.1"/>
    <property type="molecule type" value="Genomic_DNA"/>
</dbReference>
<protein>
    <recommendedName>
        <fullName evidence="3">Reverse transcriptase domain-containing protein</fullName>
    </recommendedName>
</protein>
<evidence type="ECO:0000313" key="1">
    <source>
        <dbReference type="EMBL" id="CAB3220155.1"/>
    </source>
</evidence>
<name>A0A8S0YND8_ARCPL</name>
<evidence type="ECO:0000313" key="2">
    <source>
        <dbReference type="Proteomes" id="UP000494106"/>
    </source>
</evidence>
<accession>A0A8S0YND8</accession>
<dbReference type="AlphaFoldDB" id="A0A8S0YND8"/>
<evidence type="ECO:0008006" key="3">
    <source>
        <dbReference type="Google" id="ProtNLM"/>
    </source>
</evidence>
<keyword evidence="2" id="KW-1185">Reference proteome</keyword>
<comment type="caution">
    <text evidence="1">The sequence shown here is derived from an EMBL/GenBank/DDBJ whole genome shotgun (WGS) entry which is preliminary data.</text>
</comment>
<proteinExistence type="predicted"/>
<sequence>MIFILRQLQEKCREHRTSYLFLAFVDLNKAFDALYAILLKVRCPPQLLSLIRSFHDNMKGSALMDAYLTHLINLSLDADINIRIDKASMIFGKLGGSVWYNKHLTIKAMMIVYQTCMLSILFYGAETWTSYAKQERKSKSFNMRCLRHILGISWKDKLGKLYEGICAQANKMEEIH</sequence>
<dbReference type="Proteomes" id="UP000494106">
    <property type="component" value="Unassembled WGS sequence"/>
</dbReference>
<organism evidence="1 2">
    <name type="scientific">Arctia plantaginis</name>
    <name type="common">Wood tiger moth</name>
    <name type="synonym">Phalaena plantaginis</name>
    <dbReference type="NCBI Taxonomy" id="874455"/>
    <lineage>
        <taxon>Eukaryota</taxon>
        <taxon>Metazoa</taxon>
        <taxon>Ecdysozoa</taxon>
        <taxon>Arthropoda</taxon>
        <taxon>Hexapoda</taxon>
        <taxon>Insecta</taxon>
        <taxon>Pterygota</taxon>
        <taxon>Neoptera</taxon>
        <taxon>Endopterygota</taxon>
        <taxon>Lepidoptera</taxon>
        <taxon>Glossata</taxon>
        <taxon>Ditrysia</taxon>
        <taxon>Noctuoidea</taxon>
        <taxon>Erebidae</taxon>
        <taxon>Arctiinae</taxon>
        <taxon>Arctia</taxon>
    </lineage>
</organism>
<gene>
    <name evidence="1" type="ORF">APLA_LOCUS152</name>
</gene>
<reference evidence="1 2" key="1">
    <citation type="submission" date="2020-04" db="EMBL/GenBank/DDBJ databases">
        <authorList>
            <person name="Wallbank WR R."/>
            <person name="Pardo Diaz C."/>
            <person name="Kozak K."/>
            <person name="Martin S."/>
            <person name="Jiggins C."/>
            <person name="Moest M."/>
            <person name="Warren A I."/>
            <person name="Byers J.R.P. K."/>
            <person name="Montejo-Kovacevich G."/>
            <person name="Yen C E."/>
        </authorList>
    </citation>
    <scope>NUCLEOTIDE SEQUENCE [LARGE SCALE GENOMIC DNA]</scope>
</reference>
<dbReference type="OrthoDB" id="425681at2759"/>